<dbReference type="GO" id="GO:0016301">
    <property type="term" value="F:kinase activity"/>
    <property type="evidence" value="ECO:0007669"/>
    <property type="project" value="UniProtKB-KW"/>
</dbReference>
<dbReference type="Gene3D" id="3.40.50.300">
    <property type="entry name" value="P-loop containing nucleotide triphosphate hydrolases"/>
    <property type="match status" value="1"/>
</dbReference>
<sequence length="222" mass="23904">MDFADDPQALLDRVEALGAGGGRVLIGIAGCPGAGKTTAAAWLARTLAAGGVPAVQVPMDGFHLANAELVRLGRRGRKGAIDTFDGHGYRALLDRLAADREAVVYAPEYDRRVEEPVAGSIAVPPEAGTVVTEGNYLLDESGPWPAVRAALTEVWYCETPEPLRLERLVARHERFGKSPEHARSWVAEVDERNADRIRATRHRADLVVDFEALGIGRAPGRP</sequence>
<accession>A0ABP4TFD1</accession>
<dbReference type="NCBIfam" id="NF006743">
    <property type="entry name" value="PRK09270.1-2"/>
    <property type="match status" value="1"/>
</dbReference>
<reference evidence="2" key="1">
    <citation type="journal article" date="2019" name="Int. J. Syst. Evol. Microbiol.">
        <title>The Global Catalogue of Microorganisms (GCM) 10K type strain sequencing project: providing services to taxonomists for standard genome sequencing and annotation.</title>
        <authorList>
            <consortium name="The Broad Institute Genomics Platform"/>
            <consortium name="The Broad Institute Genome Sequencing Center for Infectious Disease"/>
            <person name="Wu L."/>
            <person name="Ma J."/>
        </authorList>
    </citation>
    <scope>NUCLEOTIDE SEQUENCE [LARGE SCALE GENOMIC DNA]</scope>
    <source>
        <strain evidence="2">JCM 16001</strain>
    </source>
</reference>
<comment type="caution">
    <text evidence="1">The sequence shown here is derived from an EMBL/GenBank/DDBJ whole genome shotgun (WGS) entry which is preliminary data.</text>
</comment>
<dbReference type="SUPFAM" id="SSF52540">
    <property type="entry name" value="P-loop containing nucleoside triphosphate hydrolases"/>
    <property type="match status" value="1"/>
</dbReference>
<keyword evidence="1" id="KW-0418">Kinase</keyword>
<keyword evidence="2" id="KW-1185">Reference proteome</keyword>
<organism evidence="1 2">
    <name type="scientific">Glycomyces endophyticus</name>
    <dbReference type="NCBI Taxonomy" id="480996"/>
    <lineage>
        <taxon>Bacteria</taxon>
        <taxon>Bacillati</taxon>
        <taxon>Actinomycetota</taxon>
        <taxon>Actinomycetes</taxon>
        <taxon>Glycomycetales</taxon>
        <taxon>Glycomycetaceae</taxon>
        <taxon>Glycomyces</taxon>
    </lineage>
</organism>
<dbReference type="Proteomes" id="UP001499851">
    <property type="component" value="Unassembled WGS sequence"/>
</dbReference>
<gene>
    <name evidence="1" type="ORF">GCM10009830_37900</name>
</gene>
<evidence type="ECO:0000313" key="2">
    <source>
        <dbReference type="Proteomes" id="UP001499851"/>
    </source>
</evidence>
<proteinExistence type="predicted"/>
<dbReference type="PANTHER" id="PTHR10285">
    <property type="entry name" value="URIDINE KINASE"/>
    <property type="match status" value="1"/>
</dbReference>
<name>A0ABP4TFD1_9ACTN</name>
<evidence type="ECO:0000313" key="1">
    <source>
        <dbReference type="EMBL" id="GAA1686813.1"/>
    </source>
</evidence>
<dbReference type="RefSeq" id="WP_344489541.1">
    <property type="nucleotide sequence ID" value="NZ_BAAAQF010000017.1"/>
</dbReference>
<dbReference type="InterPro" id="IPR027417">
    <property type="entry name" value="P-loop_NTPase"/>
</dbReference>
<dbReference type="EMBL" id="BAAAQF010000017">
    <property type="protein sequence ID" value="GAA1686813.1"/>
    <property type="molecule type" value="Genomic_DNA"/>
</dbReference>
<keyword evidence="1" id="KW-0808">Transferase</keyword>
<protein>
    <submittedName>
        <fullName evidence="1">Nucleoside/nucleotide kinase family protein</fullName>
    </submittedName>
</protein>